<keyword evidence="1" id="KW-0812">Transmembrane</keyword>
<reference evidence="3" key="1">
    <citation type="journal article" date="2019" name="Gigascience">
        <title>De novo genome assembly of the endangered Acer yangbiense, a plant species with extremely small populations endemic to Yunnan Province, China.</title>
        <authorList>
            <person name="Yang J."/>
            <person name="Wariss H.M."/>
            <person name="Tao L."/>
            <person name="Zhang R."/>
            <person name="Yun Q."/>
            <person name="Hollingsworth P."/>
            <person name="Dao Z."/>
            <person name="Luo G."/>
            <person name="Guo H."/>
            <person name="Ma Y."/>
            <person name="Sun W."/>
        </authorList>
    </citation>
    <scope>NUCLEOTIDE SEQUENCE [LARGE SCALE GENOMIC DNA]</scope>
    <source>
        <strain evidence="3">cv. Malutang</strain>
    </source>
</reference>
<evidence type="ECO:0000313" key="2">
    <source>
        <dbReference type="EMBL" id="TXG66724.1"/>
    </source>
</evidence>
<keyword evidence="3" id="KW-1185">Reference proteome</keyword>
<dbReference type="AlphaFoldDB" id="A0A5C7IC29"/>
<accession>A0A5C7IC29</accession>
<dbReference type="EMBL" id="VAHF01000003">
    <property type="protein sequence ID" value="TXG66724.1"/>
    <property type="molecule type" value="Genomic_DNA"/>
</dbReference>
<evidence type="ECO:0000313" key="3">
    <source>
        <dbReference type="Proteomes" id="UP000323000"/>
    </source>
</evidence>
<dbReference type="Proteomes" id="UP000323000">
    <property type="component" value="Chromosome 3"/>
</dbReference>
<dbReference type="PANTHER" id="PTHR11863">
    <property type="entry name" value="STEROL DESATURASE"/>
    <property type="match status" value="1"/>
</dbReference>
<protein>
    <submittedName>
        <fullName evidence="2">Uncharacterized protein</fullName>
    </submittedName>
</protein>
<keyword evidence="1" id="KW-0472">Membrane</keyword>
<organism evidence="2 3">
    <name type="scientific">Acer yangbiense</name>
    <dbReference type="NCBI Taxonomy" id="1000413"/>
    <lineage>
        <taxon>Eukaryota</taxon>
        <taxon>Viridiplantae</taxon>
        <taxon>Streptophyta</taxon>
        <taxon>Embryophyta</taxon>
        <taxon>Tracheophyta</taxon>
        <taxon>Spermatophyta</taxon>
        <taxon>Magnoliopsida</taxon>
        <taxon>eudicotyledons</taxon>
        <taxon>Gunneridae</taxon>
        <taxon>Pentapetalae</taxon>
        <taxon>rosids</taxon>
        <taxon>malvids</taxon>
        <taxon>Sapindales</taxon>
        <taxon>Sapindaceae</taxon>
        <taxon>Hippocastanoideae</taxon>
        <taxon>Acereae</taxon>
        <taxon>Acer</taxon>
    </lineage>
</organism>
<feature type="transmembrane region" description="Helical" evidence="1">
    <location>
        <begin position="47"/>
        <end position="67"/>
    </location>
</feature>
<gene>
    <name evidence="2" type="ORF">EZV62_007999</name>
</gene>
<feature type="transmembrane region" description="Helical" evidence="1">
    <location>
        <begin position="88"/>
        <end position="117"/>
    </location>
</feature>
<evidence type="ECO:0000256" key="1">
    <source>
        <dbReference type="SAM" id="Phobius"/>
    </source>
</evidence>
<dbReference type="InterPro" id="IPR050307">
    <property type="entry name" value="Sterol_Desaturase_Related"/>
</dbReference>
<name>A0A5C7IC29_9ROSI</name>
<keyword evidence="1" id="KW-1133">Transmembrane helix</keyword>
<comment type="caution">
    <text evidence="2">The sequence shown here is derived from an EMBL/GenBank/DDBJ whole genome shotgun (WGS) entry which is preliminary data.</text>
</comment>
<dbReference type="OrthoDB" id="1920867at2759"/>
<proteinExistence type="predicted"/>
<sequence length="153" mass="17230">MGGSQYLLIRSERRNGEGPDQLAVFPIHAMENSSQPDLDNPFSDDQIILHTLLSYIISMSMVGARGLPFWRTDGVFCWTAVIHPFAEMVVYFVLFGIPLITTLVTGTASMAVVFGYLTYIDFMNNMGHCNFELIPNCLFSIFPPLKYLMYTPS</sequence>